<keyword evidence="6 11" id="KW-0332">GMP biosynthesis</keyword>
<dbReference type="PANTHER" id="PTHR11922:SF2">
    <property type="entry name" value="GMP SYNTHASE [GLUTAMINE-HYDROLYZING]"/>
    <property type="match status" value="1"/>
</dbReference>
<evidence type="ECO:0000256" key="8">
    <source>
        <dbReference type="ARBA" id="ARBA00022840"/>
    </source>
</evidence>
<dbReference type="KEGG" id="mamp:MAMA39_03280"/>
<dbReference type="EC" id="6.3.5.2" evidence="3"/>
<evidence type="ECO:0000256" key="2">
    <source>
        <dbReference type="ARBA" id="ARBA00005153"/>
    </source>
</evidence>
<dbReference type="EMBL" id="HG937516">
    <property type="protein sequence ID" value="CDN40448.1"/>
    <property type="molecule type" value="Genomic_DNA"/>
</dbReference>
<keyword evidence="4" id="KW-0436">Ligase</keyword>
<organism evidence="13 14">
    <name type="scientific">Mycoplasma amphoriforme A39</name>
    <dbReference type="NCBI Taxonomy" id="572419"/>
    <lineage>
        <taxon>Bacteria</taxon>
        <taxon>Bacillati</taxon>
        <taxon>Mycoplasmatota</taxon>
        <taxon>Mollicutes</taxon>
        <taxon>Mycoplasmataceae</taxon>
        <taxon>Mycoplasma</taxon>
    </lineage>
</organism>
<dbReference type="SUPFAM" id="SSF54810">
    <property type="entry name" value="GMP synthetase C-terminal dimerisation domain"/>
    <property type="match status" value="1"/>
</dbReference>
<feature type="domain" description="GMPS ATP-PPase" evidence="12">
    <location>
        <begin position="5"/>
        <end position="194"/>
    </location>
</feature>
<evidence type="ECO:0000256" key="5">
    <source>
        <dbReference type="ARBA" id="ARBA00022741"/>
    </source>
</evidence>
<dbReference type="InterPro" id="IPR001674">
    <property type="entry name" value="GMP_synth_C"/>
</dbReference>
<protein>
    <recommendedName>
        <fullName evidence="3">GMP synthase (glutamine-hydrolyzing)</fullName>
        <ecNumber evidence="3">6.3.5.2</ecNumber>
    </recommendedName>
    <alternativeName>
        <fullName evidence="10">Glutamine amidotransferase</fullName>
    </alternativeName>
</protein>
<dbReference type="Gene3D" id="3.40.50.620">
    <property type="entry name" value="HUPs"/>
    <property type="match status" value="1"/>
</dbReference>
<reference evidence="13 14" key="1">
    <citation type="journal article" date="2015" name="Clin. Infect. Dis.">
        <title>Genomic Investigations unmask Mycoplasma amphoriforme, a new respiratory pathogen.</title>
        <authorList>
            <person name="Gillespie S.H."/>
            <person name="Ling C.L."/>
            <person name="Oravcova K."/>
            <person name="Pinheiro M."/>
            <person name="Wells L."/>
            <person name="Bryant J.M."/>
            <person name="McHugh T.D."/>
            <person name="Bebear C."/>
            <person name="Webster D."/>
            <person name="Harris S.R."/>
            <person name="Seth-Smith H.M."/>
            <person name="Thomson N.R."/>
        </authorList>
    </citation>
    <scope>NUCLEOTIDE SEQUENCE [LARGE SCALE GENOMIC DNA]</scope>
    <source>
        <strain evidence="13 14">A39</strain>
    </source>
</reference>
<evidence type="ECO:0000256" key="7">
    <source>
        <dbReference type="ARBA" id="ARBA00022755"/>
    </source>
</evidence>
<proteinExistence type="predicted"/>
<keyword evidence="8 11" id="KW-0067">ATP-binding</keyword>
<keyword evidence="7 11" id="KW-0658">Purine biosynthesis</keyword>
<evidence type="ECO:0000256" key="1">
    <source>
        <dbReference type="ARBA" id="ARBA00002332"/>
    </source>
</evidence>
<dbReference type="GO" id="GO:0005524">
    <property type="term" value="F:ATP binding"/>
    <property type="evidence" value="ECO:0007669"/>
    <property type="project" value="UniProtKB-UniRule"/>
</dbReference>
<feature type="binding site" evidence="11">
    <location>
        <begin position="32"/>
        <end position="38"/>
    </location>
    <ligand>
        <name>ATP</name>
        <dbReference type="ChEBI" id="CHEBI:30616"/>
    </ligand>
</feature>
<dbReference type="CDD" id="cd01997">
    <property type="entry name" value="GMP_synthase_C"/>
    <property type="match status" value="1"/>
</dbReference>
<evidence type="ECO:0000256" key="4">
    <source>
        <dbReference type="ARBA" id="ARBA00022598"/>
    </source>
</evidence>
<sequence>MTNNIHPKNFIEQVVQLVRNEVKDQHVICAISGGVDSTVSATLVQKAIGEQLHCVFVDHGLLRHNEVYEVLDSLRNKIGLNVWHVDAKKLFLDRLKGVVDPEEKRKIIGKTFIDVFTQAAKDLNVDFPYLVQGTIRPDVIESRNGEKMVKSHHNVGGLPENFNATLIEPLRDLYKDDVRELAEALGLPKHFINRQPFPGPGLAVRVIGEVTEARLAILRRADFIFRAAMEQTGLSAEAFQYFAILPETLTTGVRDGERIYGQTIVLRAIKSQDAVSAQYIHLPHKFLKNVSEQICLQIPEVNRVLYDITDKPIGTIEWE</sequence>
<dbReference type="AlphaFoldDB" id="A0A292IIC1"/>
<dbReference type="InterPro" id="IPR025777">
    <property type="entry name" value="GMPS_ATP_PPase_dom"/>
</dbReference>
<keyword evidence="9" id="KW-0315">Glutamine amidotransferase</keyword>
<dbReference type="PANTHER" id="PTHR11922">
    <property type="entry name" value="GMP SYNTHASE-RELATED"/>
    <property type="match status" value="1"/>
</dbReference>
<dbReference type="PROSITE" id="PS51553">
    <property type="entry name" value="GMPS_ATP_PPASE"/>
    <property type="match status" value="1"/>
</dbReference>
<dbReference type="SUPFAM" id="SSF52402">
    <property type="entry name" value="Adenine nucleotide alpha hydrolases-like"/>
    <property type="match status" value="1"/>
</dbReference>
<dbReference type="GO" id="GO:0003921">
    <property type="term" value="F:GMP synthase activity"/>
    <property type="evidence" value="ECO:0007669"/>
    <property type="project" value="InterPro"/>
</dbReference>
<comment type="pathway">
    <text evidence="2">Purine metabolism; GMP biosynthesis; GMP from XMP (L-Gln route): step 1/1.</text>
</comment>
<evidence type="ECO:0000256" key="6">
    <source>
        <dbReference type="ARBA" id="ARBA00022749"/>
    </source>
</evidence>
<dbReference type="FunFam" id="3.40.50.620:FF:000001">
    <property type="entry name" value="GMP synthase [glutamine-hydrolyzing]"/>
    <property type="match status" value="1"/>
</dbReference>
<gene>
    <name evidence="13" type="ORF">MAMA39_03280</name>
</gene>
<accession>A0A292IIC1</accession>
<evidence type="ECO:0000259" key="12">
    <source>
        <dbReference type="PROSITE" id="PS51553"/>
    </source>
</evidence>
<dbReference type="GO" id="GO:0005829">
    <property type="term" value="C:cytosol"/>
    <property type="evidence" value="ECO:0007669"/>
    <property type="project" value="TreeGrafter"/>
</dbReference>
<comment type="function">
    <text evidence="1">Catalyzes the synthesis of GMP from XMP.</text>
</comment>
<keyword evidence="14" id="KW-1185">Reference proteome</keyword>
<dbReference type="RefSeq" id="WP_343251795.1">
    <property type="nucleotide sequence ID" value="NZ_HG937516.1"/>
</dbReference>
<dbReference type="InterPro" id="IPR022310">
    <property type="entry name" value="NAD/GMP_synthase"/>
</dbReference>
<dbReference type="Pfam" id="PF02540">
    <property type="entry name" value="NAD_synthase"/>
    <property type="match status" value="1"/>
</dbReference>
<evidence type="ECO:0000313" key="14">
    <source>
        <dbReference type="Proteomes" id="UP000261764"/>
    </source>
</evidence>
<evidence type="ECO:0000256" key="11">
    <source>
        <dbReference type="PROSITE-ProRule" id="PRU00886"/>
    </source>
</evidence>
<evidence type="ECO:0000256" key="9">
    <source>
        <dbReference type="ARBA" id="ARBA00022962"/>
    </source>
</evidence>
<name>A0A292IIC1_9MOLU</name>
<keyword evidence="5 11" id="KW-0547">Nucleotide-binding</keyword>
<dbReference type="Pfam" id="PF00958">
    <property type="entry name" value="GMP_synt_C"/>
    <property type="match status" value="1"/>
</dbReference>
<dbReference type="NCBIfam" id="TIGR00884">
    <property type="entry name" value="guaA_Cterm"/>
    <property type="match status" value="1"/>
</dbReference>
<dbReference type="Proteomes" id="UP000261764">
    <property type="component" value="Chromosome I"/>
</dbReference>
<evidence type="ECO:0000256" key="10">
    <source>
        <dbReference type="ARBA" id="ARBA00031356"/>
    </source>
</evidence>
<evidence type="ECO:0000256" key="3">
    <source>
        <dbReference type="ARBA" id="ARBA00012746"/>
    </source>
</evidence>
<evidence type="ECO:0000313" key="13">
    <source>
        <dbReference type="EMBL" id="CDN40448.1"/>
    </source>
</evidence>
<dbReference type="InterPro" id="IPR014729">
    <property type="entry name" value="Rossmann-like_a/b/a_fold"/>
</dbReference>
<dbReference type="UniPathway" id="UPA00189">
    <property type="reaction ID" value="UER00296"/>
</dbReference>
<dbReference type="NCBIfam" id="NF000848">
    <property type="entry name" value="PRK00074.1"/>
    <property type="match status" value="1"/>
</dbReference>
<dbReference type="Gene3D" id="3.30.300.10">
    <property type="match status" value="1"/>
</dbReference>